<reference evidence="4" key="2">
    <citation type="journal article" date="2021" name="PeerJ">
        <title>Extensive microbial diversity within the chicken gut microbiome revealed by metagenomics and culture.</title>
        <authorList>
            <person name="Gilroy R."/>
            <person name="Ravi A."/>
            <person name="Getino M."/>
            <person name="Pursley I."/>
            <person name="Horton D.L."/>
            <person name="Alikhan N.F."/>
            <person name="Baker D."/>
            <person name="Gharbi K."/>
            <person name="Hall N."/>
            <person name="Watson M."/>
            <person name="Adriaenssens E.M."/>
            <person name="Foster-Nyarko E."/>
            <person name="Jarju S."/>
            <person name="Secka A."/>
            <person name="Antonio M."/>
            <person name="Oren A."/>
            <person name="Chaudhuri R.R."/>
            <person name="La Ragione R."/>
            <person name="Hildebrand F."/>
            <person name="Pallen M.J."/>
        </authorList>
    </citation>
    <scope>NUCLEOTIDE SEQUENCE</scope>
    <source>
        <strain evidence="4">17073</strain>
    </source>
</reference>
<evidence type="ECO:0000259" key="2">
    <source>
        <dbReference type="PROSITE" id="PS01180"/>
    </source>
</evidence>
<dbReference type="Proteomes" id="UP000824076">
    <property type="component" value="Unassembled WGS sequence"/>
</dbReference>
<dbReference type="Pfam" id="PF18962">
    <property type="entry name" value="Por_Secre_tail"/>
    <property type="match status" value="1"/>
</dbReference>
<evidence type="ECO:0000313" key="5">
    <source>
        <dbReference type="Proteomes" id="UP000824076"/>
    </source>
</evidence>
<name>A0A9D1LG17_9BACT</name>
<dbReference type="InterPro" id="IPR013783">
    <property type="entry name" value="Ig-like_fold"/>
</dbReference>
<dbReference type="CDD" id="cd00041">
    <property type="entry name" value="CUB"/>
    <property type="match status" value="1"/>
</dbReference>
<evidence type="ECO:0000259" key="3">
    <source>
        <dbReference type="PROSITE" id="PS50853"/>
    </source>
</evidence>
<dbReference type="InterPro" id="IPR003961">
    <property type="entry name" value="FN3_dom"/>
</dbReference>
<dbReference type="InterPro" id="IPR036116">
    <property type="entry name" value="FN3_sf"/>
</dbReference>
<proteinExistence type="predicted"/>
<comment type="caution">
    <text evidence="4">The sequence shown here is derived from an EMBL/GenBank/DDBJ whole genome shotgun (WGS) entry which is preliminary data.</text>
</comment>
<evidence type="ECO:0000256" key="1">
    <source>
        <dbReference type="ARBA" id="ARBA00023157"/>
    </source>
</evidence>
<protein>
    <submittedName>
        <fullName evidence="4">T9SS type A sorting domain-containing protein</fullName>
    </submittedName>
</protein>
<dbReference type="SMART" id="SM00042">
    <property type="entry name" value="CUB"/>
    <property type="match status" value="1"/>
</dbReference>
<dbReference type="SMART" id="SM00060">
    <property type="entry name" value="FN3"/>
    <property type="match status" value="2"/>
</dbReference>
<feature type="non-terminal residue" evidence="4">
    <location>
        <position position="1"/>
    </location>
</feature>
<dbReference type="InterPro" id="IPR000859">
    <property type="entry name" value="CUB_dom"/>
</dbReference>
<feature type="domain" description="CUB" evidence="2">
    <location>
        <begin position="258"/>
        <end position="375"/>
    </location>
</feature>
<dbReference type="PROSITE" id="PS50853">
    <property type="entry name" value="FN3"/>
    <property type="match status" value="1"/>
</dbReference>
<dbReference type="Gene3D" id="2.60.120.290">
    <property type="entry name" value="Spermadhesin, CUB domain"/>
    <property type="match status" value="1"/>
</dbReference>
<accession>A0A9D1LG17</accession>
<dbReference type="PROSITE" id="PS01180">
    <property type="entry name" value="CUB"/>
    <property type="match status" value="1"/>
</dbReference>
<dbReference type="SUPFAM" id="SSF49854">
    <property type="entry name" value="Spermadhesin, CUB domain"/>
    <property type="match status" value="1"/>
</dbReference>
<dbReference type="InterPro" id="IPR026444">
    <property type="entry name" value="Secre_tail"/>
</dbReference>
<organism evidence="4 5">
    <name type="scientific">Candidatus Limisoma intestinavium</name>
    <dbReference type="NCBI Taxonomy" id="2840856"/>
    <lineage>
        <taxon>Bacteria</taxon>
        <taxon>Pseudomonadati</taxon>
        <taxon>Bacteroidota</taxon>
        <taxon>Bacteroidia</taxon>
        <taxon>Bacteroidales</taxon>
        <taxon>Candidatus Limisoma</taxon>
    </lineage>
</organism>
<gene>
    <name evidence="4" type="ORF">IAD18_06580</name>
</gene>
<feature type="domain" description="Fibronectin type-III" evidence="3">
    <location>
        <begin position="153"/>
        <end position="251"/>
    </location>
</feature>
<evidence type="ECO:0000313" key="4">
    <source>
        <dbReference type="EMBL" id="HIU39313.1"/>
    </source>
</evidence>
<sequence length="752" mass="80226">TGTLYWANNGDYVLYSVDTKTGKAIEIGPIGATGYDSLSSLFVPYVDAPEGAPDRVTNRKASANGNTVTVSWTNPSIDAQGNPLTELTAVKVYRDGSLIKTIDMAAGQIGQAASFVDENVATGSHSYKLIPVNSKGEGGVDTDNVETYVGENAPGAVGNFKVEQGDNAAILSWSAPQEGMFGGEFDPSSITGYVITRATGNTSSTITVDDPSATTYTDSPGFGTYTYSIYAVNEVGNGIETSAPAILVKPENWIIMTTGEAIVETGKTYKFYDIGGPNGSYSNSMNDTLVIRPKNPNAAINVAFTQFDTDTYGDFLYIFDGTGVKAPLIGEYTANAVPSDLVSLQSTSTDGALTFVFASDIMAAYAGWSADVTAVEKLQRDLAIESFSGEMYPPVGTESAYEVVVRNKGLDEISDYSVRLLDAQGNTLDEAAGTAVTSMQTASITLKFTPAAAGDMEVHAEIVCSDDDAENNVSETLTVSVLEEGSRFIEVGDHNETILVTPASFASTESISETIYYADEIGIESGTLEMLSYTFMQTGSNYSGVSVKIYMGETELDDLTAGAIPANELTLVYDGTCSVNQGDTEWVFPLTTPYAYKGGNLVVMVYKLDPSGVTSYDIYYKGTYGDYANDPKRSRYASVFFEGETIDPNDPEMGYSAQTSWADIRLLFTDVKAGVETIKNGSSVKVWPNPVANTLYIAGDIEQADLYNSAGVKVLSSKKENAIDVSAYPAGIYFLKATTVDGIVTVEKIMKR</sequence>
<dbReference type="NCBIfam" id="TIGR04183">
    <property type="entry name" value="Por_Secre_tail"/>
    <property type="match status" value="1"/>
</dbReference>
<dbReference type="InterPro" id="IPR035914">
    <property type="entry name" value="Sperma_CUB_dom_sf"/>
</dbReference>
<dbReference type="EMBL" id="DVMS01000186">
    <property type="protein sequence ID" value="HIU39313.1"/>
    <property type="molecule type" value="Genomic_DNA"/>
</dbReference>
<reference evidence="4" key="1">
    <citation type="submission" date="2020-10" db="EMBL/GenBank/DDBJ databases">
        <authorList>
            <person name="Gilroy R."/>
        </authorList>
    </citation>
    <scope>NUCLEOTIDE SEQUENCE</scope>
    <source>
        <strain evidence="4">17073</strain>
    </source>
</reference>
<dbReference type="CDD" id="cd00063">
    <property type="entry name" value="FN3"/>
    <property type="match status" value="1"/>
</dbReference>
<keyword evidence="1" id="KW-1015">Disulfide bond</keyword>
<dbReference type="Gene3D" id="2.60.40.10">
    <property type="entry name" value="Immunoglobulins"/>
    <property type="match status" value="3"/>
</dbReference>
<dbReference type="AlphaFoldDB" id="A0A9D1LG17"/>
<dbReference type="SUPFAM" id="SSF49265">
    <property type="entry name" value="Fibronectin type III"/>
    <property type="match status" value="1"/>
</dbReference>